<protein>
    <submittedName>
        <fullName evidence="1">Base methyltransferase of 25S rRNA 2-like protein</fullName>
    </submittedName>
</protein>
<dbReference type="GO" id="GO:0032259">
    <property type="term" value="P:methylation"/>
    <property type="evidence" value="ECO:0007669"/>
    <property type="project" value="UniProtKB-KW"/>
</dbReference>
<reference evidence="1 2" key="1">
    <citation type="journal article" date="2020" name="Nature">
        <title>Six reference-quality genomes reveal evolution of bat adaptations.</title>
        <authorList>
            <person name="Jebb D."/>
            <person name="Huang Z."/>
            <person name="Pippel M."/>
            <person name="Hughes G.M."/>
            <person name="Lavrichenko K."/>
            <person name="Devanna P."/>
            <person name="Winkler S."/>
            <person name="Jermiin L.S."/>
            <person name="Skirmuntt E.C."/>
            <person name="Katzourakis A."/>
            <person name="Burkitt-Gray L."/>
            <person name="Ray D.A."/>
            <person name="Sullivan K.A.M."/>
            <person name="Roscito J.G."/>
            <person name="Kirilenko B.M."/>
            <person name="Davalos L.M."/>
            <person name="Corthals A.P."/>
            <person name="Power M.L."/>
            <person name="Jones G."/>
            <person name="Ransome R.D."/>
            <person name="Dechmann D.K.N."/>
            <person name="Locatelli A.G."/>
            <person name="Puechmaille S.J."/>
            <person name="Fedrigo O."/>
            <person name="Jarvis E.D."/>
            <person name="Hiller M."/>
            <person name="Vernes S.C."/>
            <person name="Myers E.W."/>
            <person name="Teeling E.C."/>
        </authorList>
    </citation>
    <scope>NUCLEOTIDE SEQUENCE [LARGE SCALE GENOMIC DNA]</scope>
    <source>
        <strain evidence="1">MMolMol1</strain>
        <tissue evidence="1">Muscle</tissue>
    </source>
</reference>
<evidence type="ECO:0000313" key="2">
    <source>
        <dbReference type="Proteomes" id="UP000550707"/>
    </source>
</evidence>
<accession>A0A7J8HA13</accession>
<dbReference type="GO" id="GO:0008168">
    <property type="term" value="F:methyltransferase activity"/>
    <property type="evidence" value="ECO:0007669"/>
    <property type="project" value="UniProtKB-KW"/>
</dbReference>
<keyword evidence="1" id="KW-0489">Methyltransferase</keyword>
<sequence length="31" mass="3632">MKNLAANHWAKRCEGEGRIEWCCSIKAFYDT</sequence>
<dbReference type="Proteomes" id="UP000550707">
    <property type="component" value="Unassembled WGS sequence"/>
</dbReference>
<dbReference type="AlphaFoldDB" id="A0A7J8HA13"/>
<name>A0A7J8HA13_MOLMO</name>
<evidence type="ECO:0000313" key="1">
    <source>
        <dbReference type="EMBL" id="KAF6468978.1"/>
    </source>
</evidence>
<gene>
    <name evidence="1" type="ORF">HJG59_001526</name>
</gene>
<dbReference type="EMBL" id="JACASF010000007">
    <property type="protein sequence ID" value="KAF6468978.1"/>
    <property type="molecule type" value="Genomic_DNA"/>
</dbReference>
<organism evidence="1 2">
    <name type="scientific">Molossus molossus</name>
    <name type="common">Pallas' mastiff bat</name>
    <name type="synonym">Vespertilio molossus</name>
    <dbReference type="NCBI Taxonomy" id="27622"/>
    <lineage>
        <taxon>Eukaryota</taxon>
        <taxon>Metazoa</taxon>
        <taxon>Chordata</taxon>
        <taxon>Craniata</taxon>
        <taxon>Vertebrata</taxon>
        <taxon>Euteleostomi</taxon>
        <taxon>Mammalia</taxon>
        <taxon>Eutheria</taxon>
        <taxon>Laurasiatheria</taxon>
        <taxon>Chiroptera</taxon>
        <taxon>Yangochiroptera</taxon>
        <taxon>Molossidae</taxon>
        <taxon>Molossus</taxon>
    </lineage>
</organism>
<comment type="caution">
    <text evidence="1">The sequence shown here is derived from an EMBL/GenBank/DDBJ whole genome shotgun (WGS) entry which is preliminary data.</text>
</comment>
<keyword evidence="2" id="KW-1185">Reference proteome</keyword>
<keyword evidence="1" id="KW-0808">Transferase</keyword>
<proteinExistence type="predicted"/>